<organism evidence="8 9">
    <name type="scientific">Cinchona calisaya</name>
    <dbReference type="NCBI Taxonomy" id="153742"/>
    <lineage>
        <taxon>Eukaryota</taxon>
        <taxon>Viridiplantae</taxon>
        <taxon>Streptophyta</taxon>
        <taxon>Embryophyta</taxon>
        <taxon>Tracheophyta</taxon>
        <taxon>Spermatophyta</taxon>
        <taxon>Magnoliopsida</taxon>
        <taxon>eudicotyledons</taxon>
        <taxon>Gunneridae</taxon>
        <taxon>Pentapetalae</taxon>
        <taxon>asterids</taxon>
        <taxon>lamiids</taxon>
        <taxon>Gentianales</taxon>
        <taxon>Rubiaceae</taxon>
        <taxon>Cinchonoideae</taxon>
        <taxon>Cinchoneae</taxon>
        <taxon>Cinchona</taxon>
    </lineage>
</organism>
<dbReference type="PANTHER" id="PTHR10795">
    <property type="entry name" value="PROPROTEIN CONVERTASE SUBTILISIN/KEXIN"/>
    <property type="match status" value="1"/>
</dbReference>
<keyword evidence="2" id="KW-0645">Protease</keyword>
<proteinExistence type="inferred from homology"/>
<dbReference type="GO" id="GO:0006508">
    <property type="term" value="P:proteolysis"/>
    <property type="evidence" value="ECO:0007669"/>
    <property type="project" value="UniProtKB-KW"/>
</dbReference>
<protein>
    <recommendedName>
        <fullName evidence="7">Peptidase S8/S53 domain-containing protein</fullName>
    </recommendedName>
</protein>
<comment type="caution">
    <text evidence="8">The sequence shown here is derived from an EMBL/GenBank/DDBJ whole genome shotgun (WGS) entry which is preliminary data.</text>
</comment>
<dbReference type="EMBL" id="JBJUIK010000008">
    <property type="protein sequence ID" value="KAL3519422.1"/>
    <property type="molecule type" value="Genomic_DNA"/>
</dbReference>
<dbReference type="Pfam" id="PF00082">
    <property type="entry name" value="Peptidase_S8"/>
    <property type="match status" value="1"/>
</dbReference>
<dbReference type="PROSITE" id="PS51892">
    <property type="entry name" value="SUBTILASE"/>
    <property type="match status" value="1"/>
</dbReference>
<evidence type="ECO:0000256" key="6">
    <source>
        <dbReference type="PROSITE-ProRule" id="PRU01240"/>
    </source>
</evidence>
<keyword evidence="3" id="KW-0732">Signal</keyword>
<evidence type="ECO:0000256" key="3">
    <source>
        <dbReference type="ARBA" id="ARBA00022729"/>
    </source>
</evidence>
<evidence type="ECO:0000313" key="9">
    <source>
        <dbReference type="Proteomes" id="UP001630127"/>
    </source>
</evidence>
<evidence type="ECO:0000256" key="2">
    <source>
        <dbReference type="ARBA" id="ARBA00022670"/>
    </source>
</evidence>
<name>A0ABD2ZMQ6_9GENT</name>
<dbReference type="InterPro" id="IPR036852">
    <property type="entry name" value="Peptidase_S8/S53_dom_sf"/>
</dbReference>
<comment type="caution">
    <text evidence="6">Lacks conserved residue(s) required for the propagation of feature annotation.</text>
</comment>
<feature type="domain" description="Peptidase S8/S53" evidence="7">
    <location>
        <begin position="22"/>
        <end position="123"/>
    </location>
</feature>
<dbReference type="Gene3D" id="3.50.30.30">
    <property type="match status" value="1"/>
</dbReference>
<keyword evidence="4" id="KW-0378">Hydrolase</keyword>
<sequence length="207" mass="22260">MVIRYSARAAIGEGRNAAYTGRAPTVSRFSSRRPDFIDQAKNPTDVLKPDILAPGHQIWAAWSPMSVLSPMLAGYSFALIWGTSMATPHIAGIAALIKQKNPSRTPSMIASAMSTTATQYDNQGDLITSHGFEINSLHTAAPFGFGAGHVNPSQAIDPGLVFSTGYEDYISFLCTLPNMDPATRLEQLPEVLAFPCLEARVTSTCLQ</sequence>
<evidence type="ECO:0000256" key="1">
    <source>
        <dbReference type="ARBA" id="ARBA00011073"/>
    </source>
</evidence>
<dbReference type="InterPro" id="IPR023828">
    <property type="entry name" value="Peptidase_S8_Ser-AS"/>
</dbReference>
<dbReference type="SUPFAM" id="SSF52743">
    <property type="entry name" value="Subtilisin-like"/>
    <property type="match status" value="1"/>
</dbReference>
<evidence type="ECO:0000256" key="5">
    <source>
        <dbReference type="ARBA" id="ARBA00022825"/>
    </source>
</evidence>
<dbReference type="InterPro" id="IPR000209">
    <property type="entry name" value="Peptidase_S8/S53_dom"/>
</dbReference>
<keyword evidence="5" id="KW-0720">Serine protease</keyword>
<dbReference type="Proteomes" id="UP001630127">
    <property type="component" value="Unassembled WGS sequence"/>
</dbReference>
<dbReference type="InterPro" id="IPR045051">
    <property type="entry name" value="SBT"/>
</dbReference>
<comment type="similarity">
    <text evidence="1 6">Belongs to the peptidase S8 family.</text>
</comment>
<reference evidence="8 9" key="1">
    <citation type="submission" date="2024-11" db="EMBL/GenBank/DDBJ databases">
        <title>A near-complete genome assembly of Cinchona calisaya.</title>
        <authorList>
            <person name="Lian D.C."/>
            <person name="Zhao X.W."/>
            <person name="Wei L."/>
        </authorList>
    </citation>
    <scope>NUCLEOTIDE SEQUENCE [LARGE SCALE GENOMIC DNA]</scope>
    <source>
        <tissue evidence="8">Nenye</tissue>
    </source>
</reference>
<dbReference type="AlphaFoldDB" id="A0ABD2ZMQ6"/>
<keyword evidence="9" id="KW-1185">Reference proteome</keyword>
<evidence type="ECO:0000313" key="8">
    <source>
        <dbReference type="EMBL" id="KAL3519422.1"/>
    </source>
</evidence>
<accession>A0ABD2ZMQ6</accession>
<dbReference type="GO" id="GO:0008236">
    <property type="term" value="F:serine-type peptidase activity"/>
    <property type="evidence" value="ECO:0007669"/>
    <property type="project" value="UniProtKB-KW"/>
</dbReference>
<gene>
    <name evidence="8" type="ORF">ACH5RR_017571</name>
</gene>
<dbReference type="Gene3D" id="3.40.50.200">
    <property type="entry name" value="Peptidase S8/S53 domain"/>
    <property type="match status" value="1"/>
</dbReference>
<dbReference type="PROSITE" id="PS00138">
    <property type="entry name" value="SUBTILASE_SER"/>
    <property type="match status" value="1"/>
</dbReference>
<evidence type="ECO:0000256" key="4">
    <source>
        <dbReference type="ARBA" id="ARBA00022801"/>
    </source>
</evidence>
<evidence type="ECO:0000259" key="7">
    <source>
        <dbReference type="Pfam" id="PF00082"/>
    </source>
</evidence>